<dbReference type="EMBL" id="AP019620">
    <property type="protein sequence ID" value="BBJ39466.1"/>
    <property type="molecule type" value="Genomic_DNA"/>
</dbReference>
<feature type="region of interest" description="Disordered" evidence="1">
    <location>
        <begin position="92"/>
        <end position="126"/>
    </location>
</feature>
<dbReference type="AlphaFoldDB" id="A0A499USF5"/>
<name>A0A499USF5_9ACTN</name>
<accession>A0A499USF5</accession>
<proteinExistence type="predicted"/>
<dbReference type="InterPro" id="IPR012338">
    <property type="entry name" value="Beta-lactam/transpept-like"/>
</dbReference>
<evidence type="ECO:0000313" key="2">
    <source>
        <dbReference type="EMBL" id="BBJ39466.1"/>
    </source>
</evidence>
<protein>
    <submittedName>
        <fullName evidence="2">Uncharacterized protein</fullName>
    </submittedName>
</protein>
<gene>
    <name evidence="2" type="ORF">SSPO_021840</name>
</gene>
<reference evidence="2 3" key="1">
    <citation type="journal article" date="2020" name="Int. J. Syst. Evol. Microbiol.">
        <title>Reclassification of Streptomyces castelarensis and Streptomyces sporoclivatus as later heterotypic synonyms of Streptomyces antimycoticus.</title>
        <authorList>
            <person name="Komaki H."/>
            <person name="Tamura T."/>
        </authorList>
    </citation>
    <scope>NUCLEOTIDE SEQUENCE [LARGE SCALE GENOMIC DNA]</scope>
    <source>
        <strain evidence="2 3">NBRC 100767</strain>
    </source>
</reference>
<organism evidence="2 3">
    <name type="scientific">Streptomyces antimycoticus</name>
    <dbReference type="NCBI Taxonomy" id="68175"/>
    <lineage>
        <taxon>Bacteria</taxon>
        <taxon>Bacillati</taxon>
        <taxon>Actinomycetota</taxon>
        <taxon>Actinomycetes</taxon>
        <taxon>Kitasatosporales</taxon>
        <taxon>Streptomycetaceae</taxon>
        <taxon>Streptomyces</taxon>
        <taxon>Streptomyces violaceusniger group</taxon>
    </lineage>
</organism>
<evidence type="ECO:0000256" key="1">
    <source>
        <dbReference type="SAM" id="MobiDB-lite"/>
    </source>
</evidence>
<evidence type="ECO:0000313" key="3">
    <source>
        <dbReference type="Proteomes" id="UP000463951"/>
    </source>
</evidence>
<dbReference type="Proteomes" id="UP000463951">
    <property type="component" value="Chromosome"/>
</dbReference>
<sequence length="126" mass="13438">MTGASGLTVVPVYPLGVTVVVVLGSESWACTPGIPRASAGATLGEMFNDVVRPALGPDAWFGVPDEALDRVADLEYADPNWPRQLHAAPWLRSRPRRARAGQGIHVPRKCPGTAGQGWGTRGRNRD</sequence>
<dbReference type="Gene3D" id="3.40.710.10">
    <property type="entry name" value="DD-peptidase/beta-lactamase superfamily"/>
    <property type="match status" value="1"/>
</dbReference>